<proteinExistence type="predicted"/>
<accession>A0A7S7NQ58</accession>
<evidence type="ECO:0000313" key="1">
    <source>
        <dbReference type="EMBL" id="QOY87731.1"/>
    </source>
</evidence>
<organism evidence="1 2">
    <name type="scientific">Paludibaculum fermentans</name>
    <dbReference type="NCBI Taxonomy" id="1473598"/>
    <lineage>
        <taxon>Bacteria</taxon>
        <taxon>Pseudomonadati</taxon>
        <taxon>Acidobacteriota</taxon>
        <taxon>Terriglobia</taxon>
        <taxon>Bryobacterales</taxon>
        <taxon>Bryobacteraceae</taxon>
        <taxon>Paludibaculum</taxon>
    </lineage>
</organism>
<gene>
    <name evidence="1" type="ORF">IRI77_34135</name>
</gene>
<dbReference type="AlphaFoldDB" id="A0A7S7NQ58"/>
<dbReference type="EMBL" id="CP063849">
    <property type="protein sequence ID" value="QOY87731.1"/>
    <property type="molecule type" value="Genomic_DNA"/>
</dbReference>
<keyword evidence="2" id="KW-1185">Reference proteome</keyword>
<dbReference type="KEGG" id="pfer:IRI77_34135"/>
<protein>
    <submittedName>
        <fullName evidence="1">Uncharacterized protein</fullName>
    </submittedName>
</protein>
<reference evidence="1 2" key="1">
    <citation type="submission" date="2020-10" db="EMBL/GenBank/DDBJ databases">
        <title>Complete genome sequence of Paludibaculum fermentans P105T, a facultatively anaerobic acidobacterium capable of dissimilatory Fe(III) reduction.</title>
        <authorList>
            <person name="Dedysh S.N."/>
            <person name="Beletsky A.V."/>
            <person name="Kulichevskaya I.S."/>
            <person name="Mardanov A.V."/>
            <person name="Ravin N.V."/>
        </authorList>
    </citation>
    <scope>NUCLEOTIDE SEQUENCE [LARGE SCALE GENOMIC DNA]</scope>
    <source>
        <strain evidence="1 2">P105</strain>
    </source>
</reference>
<dbReference type="RefSeq" id="WP_194449398.1">
    <property type="nucleotide sequence ID" value="NZ_CP063849.1"/>
</dbReference>
<sequence length="207" mass="23299">MPLQNRVTPEGELIATEARGTLMGNRGGAIHNEHRQIVRPFKSRQWITCVLQFKDRRRVVMTPRLYTELFFLDEATAFAAGHRPCAECRRADFLKFLSVWPGRVAGERLYVDAMDRVLHAERMDADGSKATYREPLELLPDGTFVRQEGGLYLVRGDSLLEWSPSGYVGRRARRSGETAEVLTPWSMVACFRSGYAPGVHSSAALLA</sequence>
<name>A0A7S7NQ58_PALFE</name>
<evidence type="ECO:0000313" key="2">
    <source>
        <dbReference type="Proteomes" id="UP000593892"/>
    </source>
</evidence>
<dbReference type="Proteomes" id="UP000593892">
    <property type="component" value="Chromosome"/>
</dbReference>